<dbReference type="InterPro" id="IPR019888">
    <property type="entry name" value="Tscrpt_reg_AsnC-like"/>
</dbReference>
<dbReference type="PROSITE" id="PS00519">
    <property type="entry name" value="HTH_ASNC_1"/>
    <property type="match status" value="1"/>
</dbReference>
<dbReference type="GO" id="GO:0043565">
    <property type="term" value="F:sequence-specific DNA binding"/>
    <property type="evidence" value="ECO:0007669"/>
    <property type="project" value="InterPro"/>
</dbReference>
<keyword evidence="2" id="KW-0238">DNA-binding</keyword>
<dbReference type="InterPro" id="IPR019885">
    <property type="entry name" value="Tscrpt_reg_HTH_AsnC-type_CS"/>
</dbReference>
<dbReference type="InterPro" id="IPR011008">
    <property type="entry name" value="Dimeric_a/b-barrel"/>
</dbReference>
<evidence type="ECO:0000256" key="3">
    <source>
        <dbReference type="ARBA" id="ARBA00023163"/>
    </source>
</evidence>
<gene>
    <name evidence="5" type="ORF">H663_004440</name>
</gene>
<evidence type="ECO:0000313" key="5">
    <source>
        <dbReference type="EMBL" id="PVE43918.1"/>
    </source>
</evidence>
<dbReference type="SUPFAM" id="SSF54909">
    <property type="entry name" value="Dimeric alpha+beta barrel"/>
    <property type="match status" value="1"/>
</dbReference>
<dbReference type="RefSeq" id="WP_053171679.1">
    <property type="nucleotide sequence ID" value="NZ_LFYT02000004.1"/>
</dbReference>
<dbReference type="AlphaFoldDB" id="A0A2T7UH30"/>
<dbReference type="OrthoDB" id="9091488at2"/>
<evidence type="ECO:0000256" key="1">
    <source>
        <dbReference type="ARBA" id="ARBA00023015"/>
    </source>
</evidence>
<keyword evidence="3" id="KW-0804">Transcription</keyword>
<reference evidence="5" key="1">
    <citation type="submission" date="2017-04" db="EMBL/GenBank/DDBJ databases">
        <title>Unexpected and diverse lifestyles within the genus Limnohabitans.</title>
        <authorList>
            <person name="Kasalicky V."/>
            <person name="Mehrshad M."/>
            <person name="Andrei S.-A."/>
            <person name="Salcher M."/>
            <person name="Kratochvilova H."/>
            <person name="Simek K."/>
            <person name="Ghai R."/>
        </authorList>
    </citation>
    <scope>NUCLEOTIDE SEQUENCE [LARGE SCALE GENOMIC DNA]</scope>
    <source>
        <strain evidence="5">II-D5</strain>
    </source>
</reference>
<organism evidence="5 6">
    <name type="scientific">Limnohabitans planktonicus II-D5</name>
    <dbReference type="NCBI Taxonomy" id="1293045"/>
    <lineage>
        <taxon>Bacteria</taxon>
        <taxon>Pseudomonadati</taxon>
        <taxon>Pseudomonadota</taxon>
        <taxon>Betaproteobacteria</taxon>
        <taxon>Burkholderiales</taxon>
        <taxon>Comamonadaceae</taxon>
        <taxon>Limnohabitans</taxon>
    </lineage>
</organism>
<dbReference type="InterPro" id="IPR011991">
    <property type="entry name" value="ArsR-like_HTH"/>
</dbReference>
<dbReference type="EMBL" id="LFYT02000004">
    <property type="protein sequence ID" value="PVE43918.1"/>
    <property type="molecule type" value="Genomic_DNA"/>
</dbReference>
<protein>
    <submittedName>
        <fullName evidence="5">AsnC family transcriptional regulator</fullName>
    </submittedName>
</protein>
<dbReference type="Pfam" id="PF01037">
    <property type="entry name" value="AsnC_trans_reg"/>
    <property type="match status" value="1"/>
</dbReference>
<evidence type="ECO:0000313" key="6">
    <source>
        <dbReference type="Proteomes" id="UP000037507"/>
    </source>
</evidence>
<comment type="caution">
    <text evidence="5">The sequence shown here is derived from an EMBL/GenBank/DDBJ whole genome shotgun (WGS) entry which is preliminary data.</text>
</comment>
<dbReference type="InterPro" id="IPR036388">
    <property type="entry name" value="WH-like_DNA-bd_sf"/>
</dbReference>
<dbReference type="InterPro" id="IPR036390">
    <property type="entry name" value="WH_DNA-bd_sf"/>
</dbReference>
<name>A0A2T7UH30_9BURK</name>
<dbReference type="SUPFAM" id="SSF46785">
    <property type="entry name" value="Winged helix' DNA-binding domain"/>
    <property type="match status" value="1"/>
</dbReference>
<dbReference type="Pfam" id="PF13412">
    <property type="entry name" value="HTH_24"/>
    <property type="match status" value="1"/>
</dbReference>
<dbReference type="InterPro" id="IPR000485">
    <property type="entry name" value="AsnC-type_HTH_dom"/>
</dbReference>
<accession>A0A2T7UH30</accession>
<dbReference type="GO" id="GO:0006355">
    <property type="term" value="P:regulation of DNA-templated transcription"/>
    <property type="evidence" value="ECO:0007669"/>
    <property type="project" value="UniProtKB-ARBA"/>
</dbReference>
<dbReference type="Proteomes" id="UP000037507">
    <property type="component" value="Unassembled WGS sequence"/>
</dbReference>
<dbReference type="Gene3D" id="1.10.10.10">
    <property type="entry name" value="Winged helix-like DNA-binding domain superfamily/Winged helix DNA-binding domain"/>
    <property type="match status" value="1"/>
</dbReference>
<proteinExistence type="predicted"/>
<dbReference type="PANTHER" id="PTHR30154:SF34">
    <property type="entry name" value="TRANSCRIPTIONAL REGULATOR AZLB"/>
    <property type="match status" value="1"/>
</dbReference>
<evidence type="ECO:0000259" key="4">
    <source>
        <dbReference type="PROSITE" id="PS50956"/>
    </source>
</evidence>
<keyword evidence="6" id="KW-1185">Reference proteome</keyword>
<dbReference type="SMART" id="SM00344">
    <property type="entry name" value="HTH_ASNC"/>
    <property type="match status" value="1"/>
</dbReference>
<dbReference type="CDD" id="cd00090">
    <property type="entry name" value="HTH_ARSR"/>
    <property type="match status" value="1"/>
</dbReference>
<dbReference type="InterPro" id="IPR019887">
    <property type="entry name" value="Tscrpt_reg_AsnC/Lrp_C"/>
</dbReference>
<dbReference type="STRING" id="1293045.H663_06870"/>
<sequence length="162" mass="17967">MNHEELDAIDLQLLDSLQRDASLSNVALADKVNVSPPTCLRRVKRLVEGGWVERQVAVLSADRLAVTLGHGLTALVEVSLDRQGSEQLDAFEARAVAHDAVQQCWRVSPGPDFMLVVQARDMPHYLVISQALFTQDANVRNVKAFFSTKRAKFTTTLPVLPY</sequence>
<dbReference type="Gene3D" id="3.30.70.920">
    <property type="match status" value="1"/>
</dbReference>
<evidence type="ECO:0000256" key="2">
    <source>
        <dbReference type="ARBA" id="ARBA00023125"/>
    </source>
</evidence>
<keyword evidence="1" id="KW-0805">Transcription regulation</keyword>
<dbReference type="PROSITE" id="PS50956">
    <property type="entry name" value="HTH_ASNC_2"/>
    <property type="match status" value="1"/>
</dbReference>
<feature type="domain" description="HTH asnC-type" evidence="4">
    <location>
        <begin position="6"/>
        <end position="73"/>
    </location>
</feature>
<dbReference type="PANTHER" id="PTHR30154">
    <property type="entry name" value="LEUCINE-RESPONSIVE REGULATORY PROTEIN"/>
    <property type="match status" value="1"/>
</dbReference>
<dbReference type="GO" id="GO:0043200">
    <property type="term" value="P:response to amino acid"/>
    <property type="evidence" value="ECO:0007669"/>
    <property type="project" value="TreeGrafter"/>
</dbReference>
<dbReference type="PRINTS" id="PR00033">
    <property type="entry name" value="HTHASNC"/>
</dbReference>
<dbReference type="GO" id="GO:0005829">
    <property type="term" value="C:cytosol"/>
    <property type="evidence" value="ECO:0007669"/>
    <property type="project" value="TreeGrafter"/>
</dbReference>